<sequence length="161" mass="17782">MGDQLQQAASQPDVFLLYEGGEVVEELRRSLTHVRVAPHVKKIPDRAFRGSDTLIDLQLWVIAAELCSSPQNRYFGFDRYSAHFCQSDRGALVGFTRTSVVELNFASAPRSDVAFLASFRFPKKGLIRAAPAEELTPWQEGRLSRPPTATAALTGSRSSSL</sequence>
<name>K0SU81_THAOC</name>
<evidence type="ECO:0000256" key="1">
    <source>
        <dbReference type="SAM" id="MobiDB-lite"/>
    </source>
</evidence>
<comment type="caution">
    <text evidence="2">The sequence shown here is derived from an EMBL/GenBank/DDBJ whole genome shotgun (WGS) entry which is preliminary data.</text>
</comment>
<accession>K0SU81</accession>
<feature type="region of interest" description="Disordered" evidence="1">
    <location>
        <begin position="137"/>
        <end position="161"/>
    </location>
</feature>
<reference evidence="2 3" key="1">
    <citation type="journal article" date="2012" name="Genome Biol.">
        <title>Genome and low-iron response of an oceanic diatom adapted to chronic iron limitation.</title>
        <authorList>
            <person name="Lommer M."/>
            <person name="Specht M."/>
            <person name="Roy A.S."/>
            <person name="Kraemer L."/>
            <person name="Andreson R."/>
            <person name="Gutowska M.A."/>
            <person name="Wolf J."/>
            <person name="Bergner S.V."/>
            <person name="Schilhabel M.B."/>
            <person name="Klostermeier U.C."/>
            <person name="Beiko R.G."/>
            <person name="Rosenstiel P."/>
            <person name="Hippler M."/>
            <person name="Laroche J."/>
        </authorList>
    </citation>
    <scope>NUCLEOTIDE SEQUENCE [LARGE SCALE GENOMIC DNA]</scope>
    <source>
        <strain evidence="2 3">CCMP1005</strain>
    </source>
</reference>
<dbReference type="AlphaFoldDB" id="K0SU81"/>
<evidence type="ECO:0000313" key="3">
    <source>
        <dbReference type="Proteomes" id="UP000266841"/>
    </source>
</evidence>
<dbReference type="EMBL" id="AGNL01019489">
    <property type="protein sequence ID" value="EJK61792.1"/>
    <property type="molecule type" value="Genomic_DNA"/>
</dbReference>
<dbReference type="OrthoDB" id="10257471at2759"/>
<organism evidence="2 3">
    <name type="scientific">Thalassiosira oceanica</name>
    <name type="common">Marine diatom</name>
    <dbReference type="NCBI Taxonomy" id="159749"/>
    <lineage>
        <taxon>Eukaryota</taxon>
        <taxon>Sar</taxon>
        <taxon>Stramenopiles</taxon>
        <taxon>Ochrophyta</taxon>
        <taxon>Bacillariophyta</taxon>
        <taxon>Coscinodiscophyceae</taxon>
        <taxon>Thalassiosirophycidae</taxon>
        <taxon>Thalassiosirales</taxon>
        <taxon>Thalassiosiraceae</taxon>
        <taxon>Thalassiosira</taxon>
    </lineage>
</organism>
<dbReference type="Proteomes" id="UP000266841">
    <property type="component" value="Unassembled WGS sequence"/>
</dbReference>
<gene>
    <name evidence="2" type="ORF">THAOC_17656</name>
</gene>
<feature type="compositionally biased region" description="Polar residues" evidence="1">
    <location>
        <begin position="151"/>
        <end position="161"/>
    </location>
</feature>
<protein>
    <submittedName>
        <fullName evidence="2">Uncharacterized protein</fullName>
    </submittedName>
</protein>
<keyword evidence="3" id="KW-1185">Reference proteome</keyword>
<proteinExistence type="predicted"/>
<evidence type="ECO:0000313" key="2">
    <source>
        <dbReference type="EMBL" id="EJK61792.1"/>
    </source>
</evidence>